<organism evidence="2 3">
    <name type="scientific">Streptomyces xinghaiensis</name>
    <dbReference type="NCBI Taxonomy" id="1038928"/>
    <lineage>
        <taxon>Bacteria</taxon>
        <taxon>Bacillati</taxon>
        <taxon>Actinomycetota</taxon>
        <taxon>Actinomycetes</taxon>
        <taxon>Kitasatosporales</taxon>
        <taxon>Streptomycetaceae</taxon>
        <taxon>Streptomyces</taxon>
    </lineage>
</organism>
<comment type="caution">
    <text evidence="2">The sequence shown here is derived from an EMBL/GenBank/DDBJ whole genome shotgun (WGS) entry which is preliminary data.</text>
</comment>
<proteinExistence type="predicted"/>
<keyword evidence="3" id="KW-1185">Reference proteome</keyword>
<accession>A0A420V6T8</accession>
<reference evidence="2 3" key="1">
    <citation type="journal article" date="2014" name="Genome Announc.">
        <title>Draft Genome Sequence of Streptomyces fradiae ATCC 19609, a Strain Highly Sensitive to Antibiotics.</title>
        <authorList>
            <person name="Bekker O.B."/>
            <person name="Klimina K.M."/>
            <person name="Vatlin A.A."/>
            <person name="Zakharevich N.V."/>
            <person name="Kasianov A.S."/>
            <person name="Danilenko V.N."/>
        </authorList>
    </citation>
    <scope>NUCLEOTIDE SEQUENCE [LARGE SCALE GENOMIC DNA]</scope>
    <source>
        <strain evidence="2 3">ATCC 19609</strain>
    </source>
</reference>
<dbReference type="Proteomes" id="UP000028058">
    <property type="component" value="Unassembled WGS sequence"/>
</dbReference>
<keyword evidence="1" id="KW-0812">Transmembrane</keyword>
<keyword evidence="1" id="KW-1133">Transmembrane helix</keyword>
<dbReference type="EMBL" id="JNAD02000003">
    <property type="protein sequence ID" value="RKM97358.1"/>
    <property type="molecule type" value="Genomic_DNA"/>
</dbReference>
<feature type="transmembrane region" description="Helical" evidence="1">
    <location>
        <begin position="41"/>
        <end position="62"/>
    </location>
</feature>
<sequence>MPVREREPGPPTPATRTVLPGPEIRYGADGYGVAEDKDARVGVVIAFSVLAALLLVLLWLLLSG</sequence>
<protein>
    <submittedName>
        <fullName evidence="2">Uncharacterized protein</fullName>
    </submittedName>
</protein>
<evidence type="ECO:0000313" key="3">
    <source>
        <dbReference type="Proteomes" id="UP000028058"/>
    </source>
</evidence>
<name>A0A420V6T8_9ACTN</name>
<keyword evidence="1" id="KW-0472">Membrane</keyword>
<gene>
    <name evidence="2" type="ORF">SFRA_009090</name>
</gene>
<evidence type="ECO:0000256" key="1">
    <source>
        <dbReference type="SAM" id="Phobius"/>
    </source>
</evidence>
<dbReference type="AlphaFoldDB" id="A0A420V6T8"/>
<evidence type="ECO:0000313" key="2">
    <source>
        <dbReference type="EMBL" id="RKM97358.1"/>
    </source>
</evidence>